<comment type="caution">
    <text evidence="5">The sequence shown here is derived from an EMBL/GenBank/DDBJ whole genome shotgun (WGS) entry which is preliminary data.</text>
</comment>
<dbReference type="PROSITE" id="PS50932">
    <property type="entry name" value="HTH_LACI_2"/>
    <property type="match status" value="1"/>
</dbReference>
<evidence type="ECO:0000259" key="4">
    <source>
        <dbReference type="PROSITE" id="PS50932"/>
    </source>
</evidence>
<dbReference type="EMBL" id="JBHUGA010000027">
    <property type="protein sequence ID" value="MFD1846735.1"/>
    <property type="molecule type" value="Genomic_DNA"/>
</dbReference>
<keyword evidence="1" id="KW-0805">Transcription regulation</keyword>
<dbReference type="GO" id="GO:0003677">
    <property type="term" value="F:DNA binding"/>
    <property type="evidence" value="ECO:0007669"/>
    <property type="project" value="UniProtKB-KW"/>
</dbReference>
<dbReference type="PANTHER" id="PTHR30146:SF153">
    <property type="entry name" value="LACTOSE OPERON REPRESSOR"/>
    <property type="match status" value="1"/>
</dbReference>
<dbReference type="InterPro" id="IPR028082">
    <property type="entry name" value="Peripla_BP_I"/>
</dbReference>
<keyword evidence="2 5" id="KW-0238">DNA-binding</keyword>
<dbReference type="Proteomes" id="UP001597307">
    <property type="component" value="Unassembled WGS sequence"/>
</dbReference>
<proteinExistence type="predicted"/>
<protein>
    <submittedName>
        <fullName evidence="5">LacI family DNA-binding transcriptional regulator</fullName>
    </submittedName>
</protein>
<reference evidence="6" key="1">
    <citation type="journal article" date="2019" name="Int. J. Syst. Evol. Microbiol.">
        <title>The Global Catalogue of Microorganisms (GCM) 10K type strain sequencing project: providing services to taxonomists for standard genome sequencing and annotation.</title>
        <authorList>
            <consortium name="The Broad Institute Genomics Platform"/>
            <consortium name="The Broad Institute Genome Sequencing Center for Infectious Disease"/>
            <person name="Wu L."/>
            <person name="Ma J."/>
        </authorList>
    </citation>
    <scope>NUCLEOTIDE SEQUENCE [LARGE SCALE GENOMIC DNA]</scope>
    <source>
        <strain evidence="6">JCM 11496</strain>
    </source>
</reference>
<dbReference type="Gene3D" id="1.10.260.40">
    <property type="entry name" value="lambda repressor-like DNA-binding domains"/>
    <property type="match status" value="1"/>
</dbReference>
<evidence type="ECO:0000256" key="2">
    <source>
        <dbReference type="ARBA" id="ARBA00023125"/>
    </source>
</evidence>
<organism evidence="5 6">
    <name type="scientific">Arthrobacter flavus</name>
    <dbReference type="NCBI Taxonomy" id="95172"/>
    <lineage>
        <taxon>Bacteria</taxon>
        <taxon>Bacillati</taxon>
        <taxon>Actinomycetota</taxon>
        <taxon>Actinomycetes</taxon>
        <taxon>Micrococcales</taxon>
        <taxon>Micrococcaceae</taxon>
        <taxon>Arthrobacter</taxon>
    </lineage>
</organism>
<evidence type="ECO:0000313" key="6">
    <source>
        <dbReference type="Proteomes" id="UP001597307"/>
    </source>
</evidence>
<sequence>MTKEAAPFRLIDVATRAGVSLATASRSLSGSDGVSKERAEYVRGVALQMGYVANAHARSLAGGAASTVGLIVHEIADPYFTEIASGVLRIATRQSRTVQISQSQRTPEGELLQIRALRAQRVGAIILAGSGYTDAQTEKQLEAELGAFQASGGRVAVIGRHQITADAVLPDNRAGGLTIASHLIELGHRRIVVLAGPADLNTVSDRLAGIMDAFADAGITSDTVTVIHTPFTREGGLTGTDQALHDCPAATAIIALNDVMAIGSLSALRRRGIRIPEDVSVSGFDDITVAADVGPSLTTIRIPMTRIGEQAMEMVLAAKVSRPRRKKTGHELVIRDSTGPVRT</sequence>
<dbReference type="CDD" id="cd01392">
    <property type="entry name" value="HTH_LacI"/>
    <property type="match status" value="1"/>
</dbReference>
<dbReference type="SUPFAM" id="SSF47413">
    <property type="entry name" value="lambda repressor-like DNA-binding domains"/>
    <property type="match status" value="1"/>
</dbReference>
<accession>A0ABW4Q7Q2</accession>
<dbReference type="SUPFAM" id="SSF53822">
    <property type="entry name" value="Periplasmic binding protein-like I"/>
    <property type="match status" value="1"/>
</dbReference>
<name>A0ABW4Q7Q2_9MICC</name>
<dbReference type="RefSeq" id="WP_343878776.1">
    <property type="nucleotide sequence ID" value="NZ_BAAAIJ010000031.1"/>
</dbReference>
<dbReference type="Pfam" id="PF00356">
    <property type="entry name" value="LacI"/>
    <property type="match status" value="1"/>
</dbReference>
<dbReference type="InterPro" id="IPR046335">
    <property type="entry name" value="LacI/GalR-like_sensor"/>
</dbReference>
<dbReference type="InterPro" id="IPR010982">
    <property type="entry name" value="Lambda_DNA-bd_dom_sf"/>
</dbReference>
<keyword evidence="3" id="KW-0804">Transcription</keyword>
<dbReference type="CDD" id="cd06267">
    <property type="entry name" value="PBP1_LacI_sugar_binding-like"/>
    <property type="match status" value="1"/>
</dbReference>
<evidence type="ECO:0000256" key="1">
    <source>
        <dbReference type="ARBA" id="ARBA00023015"/>
    </source>
</evidence>
<dbReference type="Gene3D" id="3.40.50.2300">
    <property type="match status" value="2"/>
</dbReference>
<dbReference type="SMART" id="SM00354">
    <property type="entry name" value="HTH_LACI"/>
    <property type="match status" value="1"/>
</dbReference>
<dbReference type="Pfam" id="PF13377">
    <property type="entry name" value="Peripla_BP_3"/>
    <property type="match status" value="1"/>
</dbReference>
<evidence type="ECO:0000256" key="3">
    <source>
        <dbReference type="ARBA" id="ARBA00023163"/>
    </source>
</evidence>
<gene>
    <name evidence="5" type="ORF">ACFSFX_09015</name>
</gene>
<feature type="domain" description="HTH lacI-type" evidence="4">
    <location>
        <begin position="8"/>
        <end position="62"/>
    </location>
</feature>
<keyword evidence="6" id="KW-1185">Reference proteome</keyword>
<evidence type="ECO:0000313" key="5">
    <source>
        <dbReference type="EMBL" id="MFD1846735.1"/>
    </source>
</evidence>
<dbReference type="PANTHER" id="PTHR30146">
    <property type="entry name" value="LACI-RELATED TRANSCRIPTIONAL REPRESSOR"/>
    <property type="match status" value="1"/>
</dbReference>
<dbReference type="InterPro" id="IPR000843">
    <property type="entry name" value="HTH_LacI"/>
</dbReference>